<dbReference type="RefSeq" id="WP_171594250.1">
    <property type="nucleotide sequence ID" value="NZ_RZNH01000004.1"/>
</dbReference>
<evidence type="ECO:0000256" key="6">
    <source>
        <dbReference type="ARBA" id="ARBA00023136"/>
    </source>
</evidence>
<evidence type="ECO:0008006" key="11">
    <source>
        <dbReference type="Google" id="ProtNLM"/>
    </source>
</evidence>
<dbReference type="Pfam" id="PF03349">
    <property type="entry name" value="Toluene_X"/>
    <property type="match status" value="1"/>
</dbReference>
<dbReference type="PANTHER" id="PTHR35093:SF8">
    <property type="entry name" value="OUTER MEMBRANE PROTEIN NMB0088-RELATED"/>
    <property type="match status" value="1"/>
</dbReference>
<keyword evidence="4" id="KW-0812">Transmembrane</keyword>
<evidence type="ECO:0000313" key="10">
    <source>
        <dbReference type="Proteomes" id="UP000732105"/>
    </source>
</evidence>
<evidence type="ECO:0000256" key="1">
    <source>
        <dbReference type="ARBA" id="ARBA00004571"/>
    </source>
</evidence>
<sequence>MTKTFKLIIAAFSLLLGIFASETAKATDGYFGVGYGAQNKGLAGAGIAWYKNSLINGNPAAHVYLGKQYQVGVGFFSPDRQYTVTGAPSGMPGTFGLMSGTVESDSKLFLMPSMGANWMINEKSSFSAAIFGNGGMNTDYPTMTFGDMSSETTGVDLAQMFLGLTYSRKIAEKHSLGVTALLAYQYFEANGLSAFGPMSSDAANLTGNGHDNAFGYGVKFGYLGEIAKGLHLGASYQTMLYMSEFDKYKGLFAEQGDFNIPSTWTIGLAYEINEDWTVMADYKKINYSDVASVSNPMDPMALPPAFLNPGGDPNNPMDYTPNPNHVPLGADKGAGFGWKDIDILKFGVEYAGVDSWIFRAGYSHCDQPIPSSEVMFNILAPGVMEDHFTFGCSKELGDSGKAIHLAVVYAPASTVKGFNPMDFDAAQAMQGNMVPNQTIELEMKQFEVEIAFTF</sequence>
<organism evidence="9 10">
    <name type="scientific">Marinifilum caeruleilacunae</name>
    <dbReference type="NCBI Taxonomy" id="2499076"/>
    <lineage>
        <taxon>Bacteria</taxon>
        <taxon>Pseudomonadati</taxon>
        <taxon>Bacteroidota</taxon>
        <taxon>Bacteroidia</taxon>
        <taxon>Marinilabiliales</taxon>
        <taxon>Marinifilaceae</taxon>
    </lineage>
</organism>
<keyword evidence="5 8" id="KW-0732">Signal</keyword>
<accession>A0ABX1WS98</accession>
<proteinExistence type="inferred from homology"/>
<gene>
    <name evidence="9" type="ORF">ELS83_04020</name>
</gene>
<dbReference type="PANTHER" id="PTHR35093">
    <property type="entry name" value="OUTER MEMBRANE PROTEIN NMB0088-RELATED"/>
    <property type="match status" value="1"/>
</dbReference>
<evidence type="ECO:0000256" key="2">
    <source>
        <dbReference type="ARBA" id="ARBA00008163"/>
    </source>
</evidence>
<protein>
    <recommendedName>
        <fullName evidence="11">Long-chain fatty acid transport protein</fullName>
    </recommendedName>
</protein>
<keyword evidence="6" id="KW-0472">Membrane</keyword>
<comment type="subcellular location">
    <subcellularLocation>
        <location evidence="1">Cell outer membrane</location>
        <topology evidence="1">Multi-pass membrane protein</topology>
    </subcellularLocation>
</comment>
<dbReference type="SUPFAM" id="SSF56935">
    <property type="entry name" value="Porins"/>
    <property type="match status" value="1"/>
</dbReference>
<comment type="similarity">
    <text evidence="2">Belongs to the OmpP1/FadL family.</text>
</comment>
<reference evidence="9 10" key="1">
    <citation type="submission" date="2018-12" db="EMBL/GenBank/DDBJ databases">
        <title>Marinifilum JC070 sp. nov., a marine bacterium isolated from Yongle Blue Hole in the South China Sea.</title>
        <authorList>
            <person name="Fu T."/>
        </authorList>
    </citation>
    <scope>NUCLEOTIDE SEQUENCE [LARGE SCALE GENOMIC DNA]</scope>
    <source>
        <strain evidence="9 10">JC070</strain>
    </source>
</reference>
<evidence type="ECO:0000313" key="9">
    <source>
        <dbReference type="EMBL" id="NOU58974.1"/>
    </source>
</evidence>
<keyword evidence="10" id="KW-1185">Reference proteome</keyword>
<evidence type="ECO:0000256" key="7">
    <source>
        <dbReference type="ARBA" id="ARBA00023237"/>
    </source>
</evidence>
<feature type="chain" id="PRO_5046678900" description="Long-chain fatty acid transport protein" evidence="8">
    <location>
        <begin position="27"/>
        <end position="454"/>
    </location>
</feature>
<feature type="signal peptide" evidence="8">
    <location>
        <begin position="1"/>
        <end position="26"/>
    </location>
</feature>
<comment type="caution">
    <text evidence="9">The sequence shown here is derived from an EMBL/GenBank/DDBJ whole genome shotgun (WGS) entry which is preliminary data.</text>
</comment>
<keyword evidence="3" id="KW-1134">Transmembrane beta strand</keyword>
<keyword evidence="7" id="KW-0998">Cell outer membrane</keyword>
<name>A0ABX1WS98_9BACT</name>
<dbReference type="EMBL" id="RZNH01000004">
    <property type="protein sequence ID" value="NOU58974.1"/>
    <property type="molecule type" value="Genomic_DNA"/>
</dbReference>
<dbReference type="Proteomes" id="UP000732105">
    <property type="component" value="Unassembled WGS sequence"/>
</dbReference>
<evidence type="ECO:0000256" key="8">
    <source>
        <dbReference type="SAM" id="SignalP"/>
    </source>
</evidence>
<evidence type="ECO:0000256" key="5">
    <source>
        <dbReference type="ARBA" id="ARBA00022729"/>
    </source>
</evidence>
<evidence type="ECO:0000256" key="3">
    <source>
        <dbReference type="ARBA" id="ARBA00022452"/>
    </source>
</evidence>
<evidence type="ECO:0000256" key="4">
    <source>
        <dbReference type="ARBA" id="ARBA00022692"/>
    </source>
</evidence>
<dbReference type="InterPro" id="IPR005017">
    <property type="entry name" value="OMPP1/FadL/TodX"/>
</dbReference>
<dbReference type="Gene3D" id="2.40.160.60">
    <property type="entry name" value="Outer membrane protein transport protein (OMPP1/FadL/TodX)"/>
    <property type="match status" value="1"/>
</dbReference>